<comment type="caution">
    <text evidence="3">The sequence shown here is derived from an EMBL/GenBank/DDBJ whole genome shotgun (WGS) entry which is preliminary data.</text>
</comment>
<proteinExistence type="predicted"/>
<protein>
    <submittedName>
        <fullName evidence="3">DUF4185 domain-containing protein</fullName>
    </submittedName>
</protein>
<sequence length="371" mass="40564">MARDGFRRRSGHSEQFPRTCPREASQDAGGKQDRGPSGRLTGVPQSIEPARLRKLRDITPVTRFGVGGTDLGIACRVGGEVLYVFGDTFEGLSIGAGEWRSPVGLFGDRNGVMTRPAGPDPSRARQLLDYSHDTGLFTTILPTTCIEVDGSLYLHTMTMQSLDTVVQTGLWRSDDGAAGWREVAQYNAGHADGAWCMWALCPAPDGYTYNVSTGGLSRDKGLRLHRMRTETLPTLHSGINVEWEPWGWRPDTGWGWGNPPTDLALGQGYGELSLSLVEGTWVLTYFDAAGYRIAARFADRIDGRWSDPVTLLQGSSWQDEDHAAGRVAQLYGGYLVPGSTLDSARLVVSQWNTAVGHPYKSMIFTGALRRP</sequence>
<keyword evidence="4" id="KW-1185">Reference proteome</keyword>
<feature type="domain" description="DUF4185" evidence="2">
    <location>
        <begin position="62"/>
        <end position="364"/>
    </location>
</feature>
<dbReference type="EMBL" id="VIGV01000002">
    <property type="protein sequence ID" value="TWS24773.1"/>
    <property type="molecule type" value="Genomic_DNA"/>
</dbReference>
<reference evidence="3 4" key="1">
    <citation type="submission" date="2019-08" db="EMBL/GenBank/DDBJ databases">
        <title>Tsukamurella conjunctivitidis sp. nov., Tsukamurella assacharolytica sp. nov. and Tsukamurella sputae sp. nov. isolated from patients with conjunctivitis, bacteraemia (lymphoma) and respiratory infection (sputum) in Hong Kong.</title>
        <authorList>
            <person name="Fok K.M.N."/>
            <person name="Fong J.Y.H."/>
        </authorList>
    </citation>
    <scope>NUCLEOTIDE SEQUENCE [LARGE SCALE GENOMIC DNA]</scope>
    <source>
        <strain evidence="3 4">HKU70</strain>
    </source>
</reference>
<organism evidence="3 4">
    <name type="scientific">Tsukamurella sputi</name>
    <dbReference type="NCBI Taxonomy" id="2591848"/>
    <lineage>
        <taxon>Bacteria</taxon>
        <taxon>Bacillati</taxon>
        <taxon>Actinomycetota</taxon>
        <taxon>Actinomycetes</taxon>
        <taxon>Mycobacteriales</taxon>
        <taxon>Tsukamurellaceae</taxon>
        <taxon>Tsukamurella</taxon>
    </lineage>
</organism>
<gene>
    <name evidence="3" type="ORF">FK268_05875</name>
</gene>
<accession>A0A5C5RQH8</accession>
<evidence type="ECO:0000313" key="3">
    <source>
        <dbReference type="EMBL" id="TWS24773.1"/>
    </source>
</evidence>
<name>A0A5C5RQH8_9ACTN</name>
<dbReference type="Pfam" id="PF13810">
    <property type="entry name" value="DUF4185"/>
    <property type="match status" value="1"/>
</dbReference>
<dbReference type="Proteomes" id="UP000319792">
    <property type="component" value="Unassembled WGS sequence"/>
</dbReference>
<feature type="region of interest" description="Disordered" evidence="1">
    <location>
        <begin position="1"/>
        <end position="46"/>
    </location>
</feature>
<dbReference type="AlphaFoldDB" id="A0A5C5RQH8"/>
<evidence type="ECO:0000256" key="1">
    <source>
        <dbReference type="SAM" id="MobiDB-lite"/>
    </source>
</evidence>
<evidence type="ECO:0000259" key="2">
    <source>
        <dbReference type="Pfam" id="PF13810"/>
    </source>
</evidence>
<evidence type="ECO:0000313" key="4">
    <source>
        <dbReference type="Proteomes" id="UP000319792"/>
    </source>
</evidence>
<feature type="compositionally biased region" description="Basic and acidic residues" evidence="1">
    <location>
        <begin position="20"/>
        <end position="36"/>
    </location>
</feature>
<dbReference type="InterPro" id="IPR025442">
    <property type="entry name" value="DUF4185"/>
</dbReference>